<comment type="caution">
    <text evidence="2">The sequence shown here is derived from an EMBL/GenBank/DDBJ whole genome shotgun (WGS) entry which is preliminary data.</text>
</comment>
<evidence type="ECO:0000259" key="1">
    <source>
        <dbReference type="Pfam" id="PF04536"/>
    </source>
</evidence>
<dbReference type="PANTHER" id="PTHR30373">
    <property type="entry name" value="UPF0603 PROTEIN YGCG"/>
    <property type="match status" value="1"/>
</dbReference>
<dbReference type="InterPro" id="IPR007621">
    <property type="entry name" value="TPM_dom"/>
</dbReference>
<gene>
    <name evidence="2" type="ORF">LIER_12790</name>
</gene>
<protein>
    <recommendedName>
        <fullName evidence="1">TPM domain-containing protein</fullName>
    </recommendedName>
</protein>
<dbReference type="Proteomes" id="UP001454036">
    <property type="component" value="Unassembled WGS sequence"/>
</dbReference>
<name>A0AAV3PV73_LITER</name>
<proteinExistence type="predicted"/>
<accession>A0AAV3PV73</accession>
<keyword evidence="3" id="KW-1185">Reference proteome</keyword>
<dbReference type="AlphaFoldDB" id="A0AAV3PV73"/>
<sequence>METILSPPSFFAIFRTPHSPQPRSPSSASLSLTKPVCCCLKKQSTHATEHSFQTPKSWFSGLHQGLAALAISLALNFSPILATGSALGSEFDVLNEVPAKEVYVYDDAGVLSRVTKSDLKSLLSGLESRKGYHINFITVRKLTVR</sequence>
<evidence type="ECO:0000313" key="3">
    <source>
        <dbReference type="Proteomes" id="UP001454036"/>
    </source>
</evidence>
<evidence type="ECO:0000313" key="2">
    <source>
        <dbReference type="EMBL" id="GAA0154948.1"/>
    </source>
</evidence>
<dbReference type="Gene3D" id="3.10.310.50">
    <property type="match status" value="1"/>
</dbReference>
<reference evidence="2 3" key="1">
    <citation type="submission" date="2024-01" db="EMBL/GenBank/DDBJ databases">
        <title>The complete chloroplast genome sequence of Lithospermum erythrorhizon: insights into the phylogenetic relationship among Boraginaceae species and the maternal lineages of purple gromwells.</title>
        <authorList>
            <person name="Okada T."/>
            <person name="Watanabe K."/>
        </authorList>
    </citation>
    <scope>NUCLEOTIDE SEQUENCE [LARGE SCALE GENOMIC DNA]</scope>
</reference>
<dbReference type="EMBL" id="BAABME010002509">
    <property type="protein sequence ID" value="GAA0154948.1"/>
    <property type="molecule type" value="Genomic_DNA"/>
</dbReference>
<feature type="domain" description="TPM" evidence="1">
    <location>
        <begin position="104"/>
        <end position="142"/>
    </location>
</feature>
<organism evidence="2 3">
    <name type="scientific">Lithospermum erythrorhizon</name>
    <name type="common">Purple gromwell</name>
    <name type="synonym">Lithospermum officinale var. erythrorhizon</name>
    <dbReference type="NCBI Taxonomy" id="34254"/>
    <lineage>
        <taxon>Eukaryota</taxon>
        <taxon>Viridiplantae</taxon>
        <taxon>Streptophyta</taxon>
        <taxon>Embryophyta</taxon>
        <taxon>Tracheophyta</taxon>
        <taxon>Spermatophyta</taxon>
        <taxon>Magnoliopsida</taxon>
        <taxon>eudicotyledons</taxon>
        <taxon>Gunneridae</taxon>
        <taxon>Pentapetalae</taxon>
        <taxon>asterids</taxon>
        <taxon>lamiids</taxon>
        <taxon>Boraginales</taxon>
        <taxon>Boraginaceae</taxon>
        <taxon>Boraginoideae</taxon>
        <taxon>Lithospermeae</taxon>
        <taxon>Lithospermum</taxon>
    </lineage>
</organism>
<dbReference type="PANTHER" id="PTHR30373:SF2">
    <property type="entry name" value="UPF0603 PROTEIN YGCG"/>
    <property type="match status" value="1"/>
</dbReference>
<dbReference type="Pfam" id="PF04536">
    <property type="entry name" value="TPM_phosphatase"/>
    <property type="match status" value="1"/>
</dbReference>